<name>A0A8H5D3Q1_9AGAR</name>
<reference evidence="1 2" key="1">
    <citation type="journal article" date="2020" name="ISME J.">
        <title>Uncovering the hidden diversity of litter-decomposition mechanisms in mushroom-forming fungi.</title>
        <authorList>
            <person name="Floudas D."/>
            <person name="Bentzer J."/>
            <person name="Ahren D."/>
            <person name="Johansson T."/>
            <person name="Persson P."/>
            <person name="Tunlid A."/>
        </authorList>
    </citation>
    <scope>NUCLEOTIDE SEQUENCE [LARGE SCALE GENOMIC DNA]</scope>
    <source>
        <strain evidence="1 2">CBS 406.79</strain>
    </source>
</reference>
<dbReference type="EMBL" id="JAACJN010000271">
    <property type="protein sequence ID" value="KAF5353031.1"/>
    <property type="molecule type" value="Genomic_DNA"/>
</dbReference>
<accession>A0A8H5D3Q1</accession>
<dbReference type="Proteomes" id="UP000518752">
    <property type="component" value="Unassembled WGS sequence"/>
</dbReference>
<protein>
    <submittedName>
        <fullName evidence="1">Uncharacterized protein</fullName>
    </submittedName>
</protein>
<gene>
    <name evidence="1" type="ORF">D9757_011857</name>
</gene>
<comment type="caution">
    <text evidence="1">The sequence shown here is derived from an EMBL/GenBank/DDBJ whole genome shotgun (WGS) entry which is preliminary data.</text>
</comment>
<organism evidence="1 2">
    <name type="scientific">Collybiopsis confluens</name>
    <dbReference type="NCBI Taxonomy" id="2823264"/>
    <lineage>
        <taxon>Eukaryota</taxon>
        <taxon>Fungi</taxon>
        <taxon>Dikarya</taxon>
        <taxon>Basidiomycota</taxon>
        <taxon>Agaricomycotina</taxon>
        <taxon>Agaricomycetes</taxon>
        <taxon>Agaricomycetidae</taxon>
        <taxon>Agaricales</taxon>
        <taxon>Marasmiineae</taxon>
        <taxon>Omphalotaceae</taxon>
        <taxon>Collybiopsis</taxon>
    </lineage>
</organism>
<proteinExistence type="predicted"/>
<dbReference type="OrthoDB" id="3265526at2759"/>
<evidence type="ECO:0000313" key="2">
    <source>
        <dbReference type="Proteomes" id="UP000518752"/>
    </source>
</evidence>
<keyword evidence="2" id="KW-1185">Reference proteome</keyword>
<dbReference type="AlphaFoldDB" id="A0A8H5D3Q1"/>
<evidence type="ECO:0000313" key="1">
    <source>
        <dbReference type="EMBL" id="KAF5353031.1"/>
    </source>
</evidence>
<sequence length="226" mass="25233">MPENWSLATWRLLQRHPIRGYPDYRSLNDWFHPYPKVMFLLLAETVSVWTDFAAVWEPLIAVSGSIRELEFSPIGLRADLKFALPLTFLSKMRNKGNSATTDSVIDRIIRTTVQTGALTSVGAIADLLTFAFFRSTFLNARTKWQNILDREVTAPVIPMDASESGLAPPSRNGYPKHLSPNSFALMSPVLFAAATQLTPPEQSHTVEGRYDYDTVPKSNAGNAFDV</sequence>